<organism evidence="4 5">
    <name type="scientific">Sphingorhabdus lacus</name>
    <dbReference type="NCBI Taxonomy" id="392610"/>
    <lineage>
        <taxon>Bacteria</taxon>
        <taxon>Pseudomonadati</taxon>
        <taxon>Pseudomonadota</taxon>
        <taxon>Alphaproteobacteria</taxon>
        <taxon>Sphingomonadales</taxon>
        <taxon>Sphingomonadaceae</taxon>
        <taxon>Sphingorhabdus</taxon>
    </lineage>
</organism>
<accession>A0A6I6L992</accession>
<dbReference type="Proteomes" id="UP000428803">
    <property type="component" value="Chromosome"/>
</dbReference>
<evidence type="ECO:0000313" key="5">
    <source>
        <dbReference type="Proteomes" id="UP000428803"/>
    </source>
</evidence>
<dbReference type="KEGG" id="slaa:EUU25_08505"/>
<dbReference type="Pfam" id="PF01557">
    <property type="entry name" value="FAA_hydrolase"/>
    <property type="match status" value="1"/>
</dbReference>
<dbReference type="PANTHER" id="PTHR42796">
    <property type="entry name" value="FUMARYLACETOACETATE HYDROLASE DOMAIN-CONTAINING PROTEIN 2A-RELATED"/>
    <property type="match status" value="1"/>
</dbReference>
<dbReference type="InterPro" id="IPR051121">
    <property type="entry name" value="FAH"/>
</dbReference>
<proteinExistence type="inferred from homology"/>
<dbReference type="Gene3D" id="3.90.850.10">
    <property type="entry name" value="Fumarylacetoacetase-like, C-terminal domain"/>
    <property type="match status" value="1"/>
</dbReference>
<dbReference type="EMBL" id="CP035733">
    <property type="protein sequence ID" value="QGY80657.1"/>
    <property type="molecule type" value="Genomic_DNA"/>
</dbReference>
<dbReference type="GO" id="GO:0044281">
    <property type="term" value="P:small molecule metabolic process"/>
    <property type="evidence" value="ECO:0007669"/>
    <property type="project" value="UniProtKB-ARBA"/>
</dbReference>
<dbReference type="SUPFAM" id="SSF56529">
    <property type="entry name" value="FAH"/>
    <property type="match status" value="1"/>
</dbReference>
<dbReference type="GO" id="GO:0046872">
    <property type="term" value="F:metal ion binding"/>
    <property type="evidence" value="ECO:0007669"/>
    <property type="project" value="UniProtKB-KW"/>
</dbReference>
<comment type="similarity">
    <text evidence="1">Belongs to the FAH family.</text>
</comment>
<evidence type="ECO:0000256" key="1">
    <source>
        <dbReference type="ARBA" id="ARBA00010211"/>
    </source>
</evidence>
<sequence length="306" mass="32589">MKLCTFTTNGQTRTGIVVGESVIDTGVPGSMIDLIRDWDNLKAGLEAKAAAGGGVLLSSVKLEAPIQRPGKIFGATLNYHSHIEEGRKFGADTQVPSRPGFFTKAQTSINGPYDPILITKGTKVPDDHVSHFPDKFKAIFAIADSSTDYEIELVAVIGKGGKHIERGDALAAVFGYCVGNEVTERTWQIASPQWSLGKSFDSHAPIGPWIVTADEAGDPQALGMRCYVNGELRQDNNTSDMVFPVDAQIEHLSVGMTLEPGDLIFTGTPAGVGVANLPPKFLKPGDVVRCEIDGLGHIEGTMVAEA</sequence>
<dbReference type="RefSeq" id="WP_158900086.1">
    <property type="nucleotide sequence ID" value="NZ_CP035733.1"/>
</dbReference>
<name>A0A6I6L992_9SPHN</name>
<gene>
    <name evidence="4" type="ORF">EUU25_08505</name>
</gene>
<evidence type="ECO:0000259" key="3">
    <source>
        <dbReference type="Pfam" id="PF01557"/>
    </source>
</evidence>
<dbReference type="PANTHER" id="PTHR42796:SF4">
    <property type="entry name" value="FUMARYLACETOACETATE HYDROLASE DOMAIN-CONTAINING PROTEIN 2A"/>
    <property type="match status" value="1"/>
</dbReference>
<keyword evidence="4" id="KW-0378">Hydrolase</keyword>
<dbReference type="InterPro" id="IPR036663">
    <property type="entry name" value="Fumarylacetoacetase_C_sf"/>
</dbReference>
<dbReference type="AlphaFoldDB" id="A0A6I6L992"/>
<evidence type="ECO:0000313" key="4">
    <source>
        <dbReference type="EMBL" id="QGY80657.1"/>
    </source>
</evidence>
<feature type="domain" description="Fumarylacetoacetase-like C-terminal" evidence="3">
    <location>
        <begin position="71"/>
        <end position="302"/>
    </location>
</feature>
<dbReference type="InterPro" id="IPR011234">
    <property type="entry name" value="Fumarylacetoacetase-like_C"/>
</dbReference>
<keyword evidence="2" id="KW-0479">Metal-binding</keyword>
<reference evidence="5" key="1">
    <citation type="submission" date="2019-01" db="EMBL/GenBank/DDBJ databases">
        <title>Sphingorhabdus lacus sp.nov., isolated from an oligotrophic freshwater lake.</title>
        <authorList>
            <person name="Park M."/>
        </authorList>
    </citation>
    <scope>NUCLEOTIDE SEQUENCE [LARGE SCALE GENOMIC DNA]</scope>
    <source>
        <strain evidence="5">IMCC1753</strain>
    </source>
</reference>
<keyword evidence="5" id="KW-1185">Reference proteome</keyword>
<dbReference type="GO" id="GO:0016787">
    <property type="term" value="F:hydrolase activity"/>
    <property type="evidence" value="ECO:0007669"/>
    <property type="project" value="UniProtKB-KW"/>
</dbReference>
<protein>
    <submittedName>
        <fullName evidence="4">FAA hydrolase family protein</fullName>
    </submittedName>
</protein>
<dbReference type="OrthoDB" id="5197601at2"/>
<evidence type="ECO:0000256" key="2">
    <source>
        <dbReference type="ARBA" id="ARBA00022723"/>
    </source>
</evidence>